<dbReference type="CDD" id="cd21997">
    <property type="entry name" value="HMG_KMT2C-like"/>
    <property type="match status" value="1"/>
</dbReference>
<proteinExistence type="predicted"/>
<dbReference type="GO" id="GO:0042800">
    <property type="term" value="F:histone H3K4 methyltransferase activity"/>
    <property type="evidence" value="ECO:0007669"/>
    <property type="project" value="TreeGrafter"/>
</dbReference>
<feature type="domain" description="PHD-type" evidence="14">
    <location>
        <begin position="1"/>
        <end position="48"/>
    </location>
</feature>
<feature type="compositionally biased region" description="Basic and acidic residues" evidence="11">
    <location>
        <begin position="868"/>
        <end position="878"/>
    </location>
</feature>
<feature type="compositionally biased region" description="Polar residues" evidence="11">
    <location>
        <begin position="1373"/>
        <end position="1395"/>
    </location>
</feature>
<dbReference type="PANTHER" id="PTHR45888:SF6">
    <property type="entry name" value="HL01030P-RELATED"/>
    <property type="match status" value="1"/>
</dbReference>
<dbReference type="SMART" id="SM00398">
    <property type="entry name" value="HMG"/>
    <property type="match status" value="1"/>
</dbReference>
<feature type="compositionally biased region" description="Basic and acidic residues" evidence="11">
    <location>
        <begin position="1260"/>
        <end position="1271"/>
    </location>
</feature>
<feature type="domain" description="PHD-type" evidence="12">
    <location>
        <begin position="58"/>
        <end position="110"/>
    </location>
</feature>
<feature type="DNA-binding region" description="HMG box" evidence="10">
    <location>
        <begin position="1189"/>
        <end position="1255"/>
    </location>
</feature>
<evidence type="ECO:0000256" key="7">
    <source>
        <dbReference type="ARBA" id="ARBA00023163"/>
    </source>
</evidence>
<evidence type="ECO:0000259" key="12">
    <source>
        <dbReference type="PROSITE" id="PS50016"/>
    </source>
</evidence>
<evidence type="ECO:0000256" key="5">
    <source>
        <dbReference type="ARBA" id="ARBA00022833"/>
    </source>
</evidence>
<evidence type="ECO:0000256" key="9">
    <source>
        <dbReference type="PROSITE-ProRule" id="PRU00146"/>
    </source>
</evidence>
<feature type="compositionally biased region" description="Low complexity" evidence="11">
    <location>
        <begin position="1463"/>
        <end position="1480"/>
    </location>
</feature>
<dbReference type="GO" id="GO:0003713">
    <property type="term" value="F:transcription coactivator activity"/>
    <property type="evidence" value="ECO:0007669"/>
    <property type="project" value="TreeGrafter"/>
</dbReference>
<dbReference type="InterPro" id="IPR009071">
    <property type="entry name" value="HMG_box_dom"/>
</dbReference>
<feature type="compositionally biased region" description="Basic and acidic residues" evidence="11">
    <location>
        <begin position="443"/>
        <end position="457"/>
    </location>
</feature>
<keyword evidence="8 10" id="KW-0539">Nucleus</keyword>
<feature type="compositionally biased region" description="Basic residues" evidence="11">
    <location>
        <begin position="833"/>
        <end position="842"/>
    </location>
</feature>
<evidence type="ECO:0000256" key="2">
    <source>
        <dbReference type="ARBA" id="ARBA00022723"/>
    </source>
</evidence>
<keyword evidence="10" id="KW-0238">DNA-binding</keyword>
<feature type="domain" description="HMG box" evidence="13">
    <location>
        <begin position="1189"/>
        <end position="1255"/>
    </location>
</feature>
<feature type="domain" description="PHD-type" evidence="12">
    <location>
        <begin position="488"/>
        <end position="541"/>
    </location>
</feature>
<dbReference type="InterPro" id="IPR036910">
    <property type="entry name" value="HMG_box_dom_sf"/>
</dbReference>
<dbReference type="Pfam" id="PF00505">
    <property type="entry name" value="HMG_box"/>
    <property type="match status" value="1"/>
</dbReference>
<feature type="compositionally biased region" description="Low complexity" evidence="11">
    <location>
        <begin position="1356"/>
        <end position="1365"/>
    </location>
</feature>
<dbReference type="CDD" id="cd15513">
    <property type="entry name" value="PHD5_KMT2C_like"/>
    <property type="match status" value="1"/>
</dbReference>
<comment type="subcellular location">
    <subcellularLocation>
        <location evidence="1">Nucleus</location>
    </subcellularLocation>
</comment>
<keyword evidence="6" id="KW-0805">Transcription regulation</keyword>
<dbReference type="SUPFAM" id="SSF57903">
    <property type="entry name" value="FYVE/PHD zinc finger"/>
    <property type="match status" value="5"/>
</dbReference>
<feature type="non-terminal residue" evidence="15">
    <location>
        <position position="1"/>
    </location>
</feature>
<feature type="region of interest" description="Disordered" evidence="11">
    <location>
        <begin position="289"/>
        <end position="475"/>
    </location>
</feature>
<keyword evidence="4 9" id="KW-0863">Zinc-finger</keyword>
<dbReference type="SUPFAM" id="SSF47095">
    <property type="entry name" value="HMG-box"/>
    <property type="match status" value="1"/>
</dbReference>
<organism evidence="15 16">
    <name type="scientific">Elysia marginata</name>
    <dbReference type="NCBI Taxonomy" id="1093978"/>
    <lineage>
        <taxon>Eukaryota</taxon>
        <taxon>Metazoa</taxon>
        <taxon>Spiralia</taxon>
        <taxon>Lophotrochozoa</taxon>
        <taxon>Mollusca</taxon>
        <taxon>Gastropoda</taxon>
        <taxon>Heterobranchia</taxon>
        <taxon>Euthyneura</taxon>
        <taxon>Panpulmonata</taxon>
        <taxon>Sacoglossa</taxon>
        <taxon>Placobranchoidea</taxon>
        <taxon>Plakobranchidae</taxon>
        <taxon>Elysia</taxon>
    </lineage>
</organism>
<dbReference type="GO" id="GO:0003677">
    <property type="term" value="F:DNA binding"/>
    <property type="evidence" value="ECO:0007669"/>
    <property type="project" value="UniProtKB-UniRule"/>
</dbReference>
<dbReference type="CDD" id="cd15514">
    <property type="entry name" value="PHD6_KMT2C_like"/>
    <property type="match status" value="1"/>
</dbReference>
<dbReference type="EMBL" id="BMAT01013584">
    <property type="protein sequence ID" value="GFS15633.1"/>
    <property type="molecule type" value="Genomic_DNA"/>
</dbReference>
<dbReference type="CDD" id="cd15509">
    <property type="entry name" value="PHD1_KMT2C_like"/>
    <property type="match status" value="1"/>
</dbReference>
<dbReference type="InterPro" id="IPR001965">
    <property type="entry name" value="Znf_PHD"/>
</dbReference>
<dbReference type="InterPro" id="IPR011011">
    <property type="entry name" value="Znf_FYVE_PHD"/>
</dbReference>
<keyword evidence="3" id="KW-0677">Repeat</keyword>
<feature type="compositionally biased region" description="Basic and acidic residues" evidence="11">
    <location>
        <begin position="823"/>
        <end position="832"/>
    </location>
</feature>
<keyword evidence="5" id="KW-0862">Zinc</keyword>
<accession>A0AAV4IYM3</accession>
<keyword evidence="16" id="KW-1185">Reference proteome</keyword>
<dbReference type="PANTHER" id="PTHR45888">
    <property type="entry name" value="HL01030P-RELATED"/>
    <property type="match status" value="1"/>
</dbReference>
<keyword evidence="7" id="KW-0804">Transcription</keyword>
<dbReference type="SMART" id="SM00184">
    <property type="entry name" value="RING"/>
    <property type="match status" value="4"/>
</dbReference>
<feature type="compositionally biased region" description="Pro residues" evidence="11">
    <location>
        <begin position="1275"/>
        <end position="1285"/>
    </location>
</feature>
<dbReference type="PROSITE" id="PS01359">
    <property type="entry name" value="ZF_PHD_1"/>
    <property type="match status" value="1"/>
</dbReference>
<feature type="region of interest" description="Disordered" evidence="11">
    <location>
        <begin position="1226"/>
        <end position="1574"/>
    </location>
</feature>
<dbReference type="FunFam" id="3.30.40.10:FF:000852">
    <property type="entry name" value="Histone-lysine N-methyltransferase 2C"/>
    <property type="match status" value="1"/>
</dbReference>
<reference evidence="15 16" key="1">
    <citation type="journal article" date="2021" name="Elife">
        <title>Chloroplast acquisition without the gene transfer in kleptoplastic sea slugs, Plakobranchus ocellatus.</title>
        <authorList>
            <person name="Maeda T."/>
            <person name="Takahashi S."/>
            <person name="Yoshida T."/>
            <person name="Shimamura S."/>
            <person name="Takaki Y."/>
            <person name="Nagai Y."/>
            <person name="Toyoda A."/>
            <person name="Suzuki Y."/>
            <person name="Arimoto A."/>
            <person name="Ishii H."/>
            <person name="Satoh N."/>
            <person name="Nishiyama T."/>
            <person name="Hasebe M."/>
            <person name="Maruyama T."/>
            <person name="Minagawa J."/>
            <person name="Obokata J."/>
            <person name="Shigenobu S."/>
        </authorList>
    </citation>
    <scope>NUCLEOTIDE SEQUENCE [LARGE SCALE GENOMIC DNA]</scope>
</reference>
<dbReference type="InterPro" id="IPR019786">
    <property type="entry name" value="Zinc_finger_PHD-type_CS"/>
</dbReference>
<evidence type="ECO:0000256" key="10">
    <source>
        <dbReference type="PROSITE-ProRule" id="PRU00267"/>
    </source>
</evidence>
<feature type="compositionally biased region" description="Polar residues" evidence="11">
    <location>
        <begin position="366"/>
        <end position="389"/>
    </location>
</feature>
<dbReference type="InterPro" id="IPR019787">
    <property type="entry name" value="Znf_PHD-finger"/>
</dbReference>
<comment type="caution">
    <text evidence="15">The sequence shown here is derived from an EMBL/GenBank/DDBJ whole genome shotgun (WGS) entry which is preliminary data.</text>
</comment>
<feature type="region of interest" description="Disordered" evidence="11">
    <location>
        <begin position="812"/>
        <end position="845"/>
    </location>
</feature>
<dbReference type="PROSITE" id="PS50016">
    <property type="entry name" value="ZF_PHD_2"/>
    <property type="match status" value="5"/>
</dbReference>
<dbReference type="PROSITE" id="PS50118">
    <property type="entry name" value="HMG_BOX_2"/>
    <property type="match status" value="1"/>
</dbReference>
<feature type="compositionally biased region" description="Low complexity" evidence="11">
    <location>
        <begin position="1769"/>
        <end position="1788"/>
    </location>
</feature>
<feature type="compositionally biased region" description="Acidic residues" evidence="11">
    <location>
        <begin position="458"/>
        <end position="469"/>
    </location>
</feature>
<dbReference type="Proteomes" id="UP000762676">
    <property type="component" value="Unassembled WGS sequence"/>
</dbReference>
<feature type="region of interest" description="Disordered" evidence="11">
    <location>
        <begin position="868"/>
        <end position="946"/>
    </location>
</feature>
<feature type="compositionally biased region" description="Polar residues" evidence="11">
    <location>
        <begin position="1246"/>
        <end position="1259"/>
    </location>
</feature>
<dbReference type="PROSITE" id="PS51805">
    <property type="entry name" value="EPHD"/>
    <property type="match status" value="1"/>
</dbReference>
<protein>
    <submittedName>
        <fullName evidence="15">Histone-lysine N-methyltransferase 2C</fullName>
    </submittedName>
</protein>
<keyword evidence="2" id="KW-0479">Metal-binding</keyword>
<dbReference type="InterPro" id="IPR047004">
    <property type="entry name" value="KMT2C_PHD2"/>
</dbReference>
<feature type="region of interest" description="Disordered" evidence="11">
    <location>
        <begin position="739"/>
        <end position="787"/>
    </location>
</feature>
<feature type="region of interest" description="Disordered" evidence="11">
    <location>
        <begin position="1031"/>
        <end position="1072"/>
    </location>
</feature>
<feature type="region of interest" description="Disordered" evidence="11">
    <location>
        <begin position="970"/>
        <end position="994"/>
    </location>
</feature>
<dbReference type="GO" id="GO:0008270">
    <property type="term" value="F:zinc ion binding"/>
    <property type="evidence" value="ECO:0007669"/>
    <property type="project" value="UniProtKB-KW"/>
</dbReference>
<evidence type="ECO:0000313" key="15">
    <source>
        <dbReference type="EMBL" id="GFS15633.1"/>
    </source>
</evidence>
<feature type="compositionally biased region" description="Polar residues" evidence="11">
    <location>
        <begin position="1486"/>
        <end position="1496"/>
    </location>
</feature>
<feature type="compositionally biased region" description="Basic residues" evidence="11">
    <location>
        <begin position="346"/>
        <end position="365"/>
    </location>
</feature>
<name>A0AAV4IYM3_9GAST</name>
<feature type="domain" description="PHD-type" evidence="12">
    <location>
        <begin position="107"/>
        <end position="157"/>
    </location>
</feature>
<dbReference type="FunFam" id="1.10.30.10:FF:000009">
    <property type="entry name" value="Histone-lysine N-methyltransferase"/>
    <property type="match status" value="1"/>
</dbReference>
<evidence type="ECO:0000256" key="8">
    <source>
        <dbReference type="ARBA" id="ARBA00023242"/>
    </source>
</evidence>
<feature type="compositionally biased region" description="Polar residues" evidence="11">
    <location>
        <begin position="1562"/>
        <end position="1571"/>
    </location>
</feature>
<gene>
    <name evidence="15" type="ORF">ElyMa_006775300</name>
</gene>
<evidence type="ECO:0000256" key="3">
    <source>
        <dbReference type="ARBA" id="ARBA00022737"/>
    </source>
</evidence>
<feature type="compositionally biased region" description="Low complexity" evidence="11">
    <location>
        <begin position="1129"/>
        <end position="1145"/>
    </location>
</feature>
<dbReference type="Gene3D" id="3.30.40.10">
    <property type="entry name" value="Zinc/RING finger domain, C3HC4 (zinc finger)"/>
    <property type="match status" value="7"/>
</dbReference>
<dbReference type="Gene3D" id="1.10.30.10">
    <property type="entry name" value="High mobility group box domain"/>
    <property type="match status" value="1"/>
</dbReference>
<feature type="compositionally biased region" description="Polar residues" evidence="11">
    <location>
        <begin position="927"/>
        <end position="936"/>
    </location>
</feature>
<feature type="compositionally biased region" description="Low complexity" evidence="11">
    <location>
        <begin position="1807"/>
        <end position="1837"/>
    </location>
</feature>
<evidence type="ECO:0000256" key="6">
    <source>
        <dbReference type="ARBA" id="ARBA00023015"/>
    </source>
</evidence>
<feature type="region of interest" description="Disordered" evidence="11">
    <location>
        <begin position="675"/>
        <end position="696"/>
    </location>
</feature>
<evidence type="ECO:0000256" key="4">
    <source>
        <dbReference type="ARBA" id="ARBA00022771"/>
    </source>
</evidence>
<dbReference type="Pfam" id="PF00628">
    <property type="entry name" value="PHD"/>
    <property type="match status" value="4"/>
</dbReference>
<dbReference type="InterPro" id="IPR001841">
    <property type="entry name" value="Znf_RING"/>
</dbReference>
<feature type="domain" description="PHD-type" evidence="12">
    <location>
        <begin position="538"/>
        <end position="588"/>
    </location>
</feature>
<feature type="compositionally biased region" description="Basic and acidic residues" evidence="11">
    <location>
        <begin position="336"/>
        <end position="345"/>
    </location>
</feature>
<dbReference type="InterPro" id="IPR034732">
    <property type="entry name" value="EPHD"/>
</dbReference>
<feature type="region of interest" description="Disordered" evidence="11">
    <location>
        <begin position="1712"/>
        <end position="1854"/>
    </location>
</feature>
<dbReference type="GO" id="GO:0045944">
    <property type="term" value="P:positive regulation of transcription by RNA polymerase II"/>
    <property type="evidence" value="ECO:0007669"/>
    <property type="project" value="TreeGrafter"/>
</dbReference>
<feature type="region of interest" description="Disordered" evidence="11">
    <location>
        <begin position="1114"/>
        <end position="1174"/>
    </location>
</feature>
<evidence type="ECO:0000259" key="14">
    <source>
        <dbReference type="PROSITE" id="PS51805"/>
    </source>
</evidence>
<sequence>RCAYCRRFGATVVCCIPECGKRFHFPCAAASGCFQDMKTLSLLCPEHIDQAESIYGTSACCIQCGQVGNIREQLFCTICGHHSHGSCLSMPVESKPISRSGWQCPNCKICQTCRTASDENNILVCNTCDKTYHTFCLKPPMATIPKNGWRCKNCRICTDCGSRTPGSGPSSRWHLNYSVCDSCYQQRNKGLCCPLCGKAYRHFHNKTMLPCMICKKFVHIECDPSLNPDIMTKLKELPQDYVCTVCRETDPDQLMEEHNFPGLHHTMSEESMESLMTDDLVSKDDPMLTEAALSGGGGGTGRLTGSSSQESLLMGEDSSSSFDFETPERGILSPSGRRESFEFSKKGRQKSKHSERHHHHHHHHYQQASTSASFQHQQHSNVSQISQSLSEKRRGPKIKVKIGGQVMGITSMEGSSPASQHSAQPPFSGSSPAYSVLSMEGLSEEKEKEKEKEKEPEPPDDDGDDDDGDDHPNSLIIADANDLFVMDQDICKACGSFGKDEESRMIVCTQCGQCYHPYCVTVTVTKVMLQKGWRCLDCTVCEGCGGPDDEGRLLLCDDCDISYHTYCLDPPLETVPKGNWKCKWCVMCVNCGTTNPGFACHWMNNYTQCGPCHSKIYCPVCADSYLIDQLIIQCQQCERWLHCECDGLNGEDEAEMAADYGYHCLFCRPLTGKEGPLPPPPPPPTPPPPKEEVRTSPIPALPVAPYVAPPEPPRQFYMDGVYLFASGLNQIQRLQVTNPKKFKQQQQQQLQHQRRMSQLEDAEEGGEGLDQSMQEEGGDDAAKKRKPRRVFGLGVGGFIVRQRSRQWLAKRQASYEEPEDEKVDQATGEKTDKPKRRRKIKKSKLEESFPFYMQEAFFGKGILEQTKETTKDLLKQESESDGEQSSPAKPLPVADLPGIPPLPASAEANDAIPGPSGLGLPPPPSQRPHTSMSGSETGEDITGLDDILQEFPENDDILSIIREELKDDGLNLDMDPVTEDKDSEPGTDNIANMLRGDMDKGLDVDRAVGDNFLRGLVQIEDVEDIFSGVLSDTPSNQNTDSGVQNAGQFNMPMQMPPPQQEGLQGPPHPGMGALPSPQIPGMRPQMGGKPVQHPPTGLPPFGMQYNSTSNFGPQMGGPNFPPGMGGPGSVSAGPAPQAPGALPQGVPAPPGGPLPQWGMGPATPAAPEEEQGDGNKRTILKWEQEEEMGDQATISCVLYVNMCHPDLKQKHPDWSERSKQIAKLWRKLNPEEKAPYLAKARKNRTSSRVQKAQKQVSQELQRRQEIQKQQDSEAMPPPPAPPPLTPGADMYHDGSNPMMSPHPGASPYPRHGWGPDDPMKAPGTPDFSGPQPPQPGSGGSSGEQVFSPNTSGGPGSAVSGGSVPSSPDPYAFSPQQQPGHAQQATGQMDQFSPSTPMRPGQVRPQLRLPGLQAFGASNPREEEGGMFPSHPSASAPGMSPRIRPGSADMFPPQGGVPSPSQDMMGGMAGPPRRMQGPRQGHPLAGAQQQPQVTDASNPMGDSPAHPGRGPIDPYAFPPGTPQTPSGPVDDPFLGPGPQGSEAYHGMRYPGGSPQMRHPLTPPNMNQGQSYPGSPRVPEPGFRHPLARSNSMPDPYSMQMGGPRPQMDPSMVRNMPDVNPQMYRGERLPLQHPEEGDTQGNIHRQHLRVMLGQKSKERMARKQEEAERMMHAGPGSGMGWQGQDMPEGMEGFPPRPQFRGPVPQGMIRGMHPGMGPQGQRPPFYPGMQRPPHVEGMPGPGQEGMIPPDQRSQFMQHMMQQQQGPGGAAALGGMPPSPQQQQQQQQPQQQIPGMSQFMPPDSANPQHPQQNLSHQQQLEQQRALQQQQQKAVSSQQQAQENIPELSGQGQVPAESMFPETAAKSNIEEVPKQKAYPHWDNEVKHLSDKQKQVRLEILNSKELQKIKDLKKERNFILHKIREKTKQLKNEHLDELASNIDKTSSDGGMFQAVKALNRKRFQNPKVHNNDRKQVSNPSQIQLIIANHFKSKFRDDSIHDIDTYFGRPRKLKSPITEKEVRASINNLNNGRAPGSDNISGEFLKFAPHLIDNKIAKILNQTFERHKDTSTKVS</sequence>
<feature type="compositionally biased region" description="Pro residues" evidence="11">
    <location>
        <begin position="676"/>
        <end position="688"/>
    </location>
</feature>
<dbReference type="InterPro" id="IPR013083">
    <property type="entry name" value="Znf_RING/FYVE/PHD"/>
</dbReference>
<evidence type="ECO:0000256" key="1">
    <source>
        <dbReference type="ARBA" id="ARBA00004123"/>
    </source>
</evidence>
<feature type="compositionally biased region" description="Polar residues" evidence="11">
    <location>
        <begin position="1031"/>
        <end position="1048"/>
    </location>
</feature>
<dbReference type="GO" id="GO:0044666">
    <property type="term" value="C:MLL3/4 complex"/>
    <property type="evidence" value="ECO:0007669"/>
    <property type="project" value="TreeGrafter"/>
</dbReference>
<dbReference type="SMART" id="SM00249">
    <property type="entry name" value="PHD"/>
    <property type="match status" value="7"/>
</dbReference>
<feature type="domain" description="PHD-type" evidence="12">
    <location>
        <begin position="615"/>
        <end position="670"/>
    </location>
</feature>
<dbReference type="CDD" id="cd15512">
    <property type="entry name" value="PHD4_KMT2C_like"/>
    <property type="match status" value="1"/>
</dbReference>
<feature type="compositionally biased region" description="Low complexity" evidence="11">
    <location>
        <begin position="415"/>
        <end position="428"/>
    </location>
</feature>
<dbReference type="CDD" id="cd15594">
    <property type="entry name" value="PHD2_KMT2C"/>
    <property type="match status" value="1"/>
</dbReference>
<evidence type="ECO:0000259" key="13">
    <source>
        <dbReference type="PROSITE" id="PS50118"/>
    </source>
</evidence>
<evidence type="ECO:0000256" key="11">
    <source>
        <dbReference type="SAM" id="MobiDB-lite"/>
    </source>
</evidence>
<evidence type="ECO:0000313" key="16">
    <source>
        <dbReference type="Proteomes" id="UP000762676"/>
    </source>
</evidence>